<evidence type="ECO:0000256" key="1">
    <source>
        <dbReference type="ARBA" id="ARBA00004123"/>
    </source>
</evidence>
<dbReference type="InterPro" id="IPR036879">
    <property type="entry name" value="TF_MADSbox_sf"/>
</dbReference>
<evidence type="ECO:0000313" key="10">
    <source>
        <dbReference type="EMBL" id="KZV16521.1"/>
    </source>
</evidence>
<dbReference type="PROSITE" id="PS00350">
    <property type="entry name" value="MADS_BOX_1"/>
    <property type="match status" value="1"/>
</dbReference>
<proteinExistence type="predicted"/>
<dbReference type="SUPFAM" id="SSF55455">
    <property type="entry name" value="SRF-like"/>
    <property type="match status" value="1"/>
</dbReference>
<dbReference type="GO" id="GO:0046983">
    <property type="term" value="F:protein dimerization activity"/>
    <property type="evidence" value="ECO:0007669"/>
    <property type="project" value="InterPro"/>
</dbReference>
<dbReference type="FunFam" id="3.40.1810.10:FF:000003">
    <property type="entry name" value="MADS-box transcription factor MADS-MC"/>
    <property type="match status" value="1"/>
</dbReference>
<dbReference type="GO" id="GO:0000977">
    <property type="term" value="F:RNA polymerase II transcription regulatory region sequence-specific DNA binding"/>
    <property type="evidence" value="ECO:0007669"/>
    <property type="project" value="InterPro"/>
</dbReference>
<dbReference type="PANTHER" id="PTHR48019">
    <property type="entry name" value="SERUM RESPONSE FACTOR HOMOLOG"/>
    <property type="match status" value="1"/>
</dbReference>
<evidence type="ECO:0000256" key="4">
    <source>
        <dbReference type="ARBA" id="ARBA00023163"/>
    </source>
</evidence>
<keyword evidence="3" id="KW-0238">DNA-binding</keyword>
<dbReference type="InterPro" id="IPR033896">
    <property type="entry name" value="MEF2-like_N"/>
</dbReference>
<evidence type="ECO:0000256" key="6">
    <source>
        <dbReference type="ARBA" id="ARBA00037260"/>
    </source>
</evidence>
<keyword evidence="11" id="KW-1185">Reference proteome</keyword>
<feature type="region of interest" description="Disordered" evidence="7">
    <location>
        <begin position="74"/>
        <end position="95"/>
    </location>
</feature>
<organism evidence="10 11">
    <name type="scientific">Dorcoceras hygrometricum</name>
    <dbReference type="NCBI Taxonomy" id="472368"/>
    <lineage>
        <taxon>Eukaryota</taxon>
        <taxon>Viridiplantae</taxon>
        <taxon>Streptophyta</taxon>
        <taxon>Embryophyta</taxon>
        <taxon>Tracheophyta</taxon>
        <taxon>Spermatophyta</taxon>
        <taxon>Magnoliopsida</taxon>
        <taxon>eudicotyledons</taxon>
        <taxon>Gunneridae</taxon>
        <taxon>Pentapetalae</taxon>
        <taxon>asterids</taxon>
        <taxon>lamiids</taxon>
        <taxon>Lamiales</taxon>
        <taxon>Gesneriaceae</taxon>
        <taxon>Didymocarpoideae</taxon>
        <taxon>Trichosporeae</taxon>
        <taxon>Loxocarpinae</taxon>
        <taxon>Dorcoceras</taxon>
    </lineage>
</organism>
<sequence length="218" mass="25210">MVRGKTQMKRIENTTSRQVTFSKRRKGLLKKASELSVLCDAEVALIVFSPRGKLSEYASARMVEILERYKRHVKDSQDSTNTLEDQDAQQSKHEEQRIMKKIEQLETSKRKFLGEGLGTCSIQELQILERQLDRSIGIIRAKKMSLYRRHIEQLKEKGRTLVAENNLLREKLRIEQQHISYVANATAPSVETSEVVDVETALSISLPDIRNYTYFLQQ</sequence>
<evidence type="ECO:0000313" key="11">
    <source>
        <dbReference type="Proteomes" id="UP000250235"/>
    </source>
</evidence>
<reference evidence="10 11" key="1">
    <citation type="journal article" date="2015" name="Proc. Natl. Acad. Sci. U.S.A.">
        <title>The resurrection genome of Boea hygrometrica: A blueprint for survival of dehydration.</title>
        <authorList>
            <person name="Xiao L."/>
            <person name="Yang G."/>
            <person name="Zhang L."/>
            <person name="Yang X."/>
            <person name="Zhao S."/>
            <person name="Ji Z."/>
            <person name="Zhou Q."/>
            <person name="Hu M."/>
            <person name="Wang Y."/>
            <person name="Chen M."/>
            <person name="Xu Y."/>
            <person name="Jin H."/>
            <person name="Xiao X."/>
            <person name="Hu G."/>
            <person name="Bao F."/>
            <person name="Hu Y."/>
            <person name="Wan P."/>
            <person name="Li L."/>
            <person name="Deng X."/>
            <person name="Kuang T."/>
            <person name="Xiang C."/>
            <person name="Zhu J.K."/>
            <person name="Oliver M.J."/>
            <person name="He Y."/>
        </authorList>
    </citation>
    <scope>NUCLEOTIDE SEQUENCE [LARGE SCALE GENOMIC DNA]</scope>
    <source>
        <strain evidence="11">cv. XS01</strain>
    </source>
</reference>
<protein>
    <submittedName>
        <fullName evidence="10">MADS-box protein</fullName>
    </submittedName>
</protein>
<dbReference type="GO" id="GO:0005634">
    <property type="term" value="C:nucleus"/>
    <property type="evidence" value="ECO:0007669"/>
    <property type="project" value="UniProtKB-SubCell"/>
</dbReference>
<dbReference type="PRINTS" id="PR00404">
    <property type="entry name" value="MADSDOMAIN"/>
</dbReference>
<dbReference type="AlphaFoldDB" id="A0A2Z7A5J3"/>
<dbReference type="PROSITE" id="PS50066">
    <property type="entry name" value="MADS_BOX_2"/>
    <property type="match status" value="1"/>
</dbReference>
<dbReference type="InterPro" id="IPR050142">
    <property type="entry name" value="MADS-box/MEF2_TF"/>
</dbReference>
<dbReference type="Pfam" id="PF00319">
    <property type="entry name" value="SRF-TF"/>
    <property type="match status" value="1"/>
</dbReference>
<keyword evidence="2" id="KW-0805">Transcription regulation</keyword>
<feature type="domain" description="MADS-box" evidence="8">
    <location>
        <begin position="1"/>
        <end position="61"/>
    </location>
</feature>
<evidence type="ECO:0000259" key="9">
    <source>
        <dbReference type="PROSITE" id="PS51297"/>
    </source>
</evidence>
<dbReference type="GO" id="GO:0003700">
    <property type="term" value="F:DNA-binding transcription factor activity"/>
    <property type="evidence" value="ECO:0007669"/>
    <property type="project" value="InterPro"/>
</dbReference>
<evidence type="ECO:0000259" key="8">
    <source>
        <dbReference type="PROSITE" id="PS50066"/>
    </source>
</evidence>
<gene>
    <name evidence="10" type="ORF">F511_25994</name>
</gene>
<comment type="subcellular location">
    <subcellularLocation>
        <location evidence="1">Nucleus</location>
    </subcellularLocation>
</comment>
<dbReference type="CDD" id="cd00265">
    <property type="entry name" value="MADS_MEF2_like"/>
    <property type="match status" value="1"/>
</dbReference>
<dbReference type="PROSITE" id="PS51297">
    <property type="entry name" value="K_BOX"/>
    <property type="match status" value="1"/>
</dbReference>
<dbReference type="Gene3D" id="3.40.1810.10">
    <property type="entry name" value="Transcription factor, MADS-box"/>
    <property type="match status" value="1"/>
</dbReference>
<dbReference type="InterPro" id="IPR002100">
    <property type="entry name" value="TF_MADSbox"/>
</dbReference>
<dbReference type="Proteomes" id="UP000250235">
    <property type="component" value="Unassembled WGS sequence"/>
</dbReference>
<dbReference type="OrthoDB" id="1898716at2759"/>
<evidence type="ECO:0000256" key="2">
    <source>
        <dbReference type="ARBA" id="ARBA00023015"/>
    </source>
</evidence>
<evidence type="ECO:0000256" key="5">
    <source>
        <dbReference type="ARBA" id="ARBA00023242"/>
    </source>
</evidence>
<name>A0A2Z7A5J3_9LAMI</name>
<dbReference type="InterPro" id="IPR002487">
    <property type="entry name" value="TF_Kbox"/>
</dbReference>
<keyword evidence="4" id="KW-0804">Transcription</keyword>
<dbReference type="GO" id="GO:0045944">
    <property type="term" value="P:positive regulation of transcription by RNA polymerase II"/>
    <property type="evidence" value="ECO:0007669"/>
    <property type="project" value="InterPro"/>
</dbReference>
<evidence type="ECO:0000256" key="3">
    <source>
        <dbReference type="ARBA" id="ARBA00023125"/>
    </source>
</evidence>
<feature type="domain" description="K-box" evidence="9">
    <location>
        <begin position="88"/>
        <end position="180"/>
    </location>
</feature>
<dbReference type="EMBL" id="KV019045">
    <property type="protein sequence ID" value="KZV16521.1"/>
    <property type="molecule type" value="Genomic_DNA"/>
</dbReference>
<dbReference type="Pfam" id="PF01486">
    <property type="entry name" value="K-box"/>
    <property type="match status" value="1"/>
</dbReference>
<comment type="function">
    <text evidence="6">Probable transcription factor.</text>
</comment>
<accession>A0A2Z7A5J3</accession>
<evidence type="ECO:0000256" key="7">
    <source>
        <dbReference type="SAM" id="MobiDB-lite"/>
    </source>
</evidence>
<dbReference type="SMART" id="SM00432">
    <property type="entry name" value="MADS"/>
    <property type="match status" value="1"/>
</dbReference>
<keyword evidence="5" id="KW-0539">Nucleus</keyword>